<comment type="similarity">
    <text evidence="4">Belongs to the glucosamine/galactosamine-6-phosphate isomerase family. NagB subfamily.</text>
</comment>
<keyword evidence="7" id="KW-1185">Reference proteome</keyword>
<dbReference type="RefSeq" id="WP_075037013.1">
    <property type="nucleotide sequence ID" value="NZ_FOSB01000007.1"/>
</dbReference>
<dbReference type="InterPro" id="IPR006148">
    <property type="entry name" value="Glc/Gal-6P_isomerase"/>
</dbReference>
<dbReference type="Gene3D" id="3.40.50.1360">
    <property type="match status" value="1"/>
</dbReference>
<feature type="active site" description="Proton acceptor; for enolization step" evidence="4">
    <location>
        <position position="67"/>
    </location>
</feature>
<dbReference type="AlphaFoldDB" id="A0A1I3WQB8"/>
<dbReference type="UniPathway" id="UPA00629">
    <property type="reaction ID" value="UER00684"/>
</dbReference>
<dbReference type="GO" id="GO:0042802">
    <property type="term" value="F:identical protein binding"/>
    <property type="evidence" value="ECO:0007669"/>
    <property type="project" value="TreeGrafter"/>
</dbReference>
<keyword evidence="3 4" id="KW-0119">Carbohydrate metabolism</keyword>
<dbReference type="PANTHER" id="PTHR11280:SF5">
    <property type="entry name" value="GLUCOSAMINE-6-PHOSPHATE ISOMERASE"/>
    <property type="match status" value="1"/>
</dbReference>
<evidence type="ECO:0000256" key="3">
    <source>
        <dbReference type="ARBA" id="ARBA00023277"/>
    </source>
</evidence>
<feature type="domain" description="Glucosamine/galactosamine-6-phosphate isomerase" evidence="5">
    <location>
        <begin position="11"/>
        <end position="224"/>
    </location>
</feature>
<dbReference type="OrthoDB" id="9791139at2"/>
<dbReference type="NCBIfam" id="TIGR00502">
    <property type="entry name" value="nagB"/>
    <property type="match status" value="1"/>
</dbReference>
<dbReference type="CDD" id="cd01399">
    <property type="entry name" value="GlcN6P_deaminase"/>
    <property type="match status" value="1"/>
</dbReference>
<dbReference type="GO" id="GO:0005975">
    <property type="term" value="P:carbohydrate metabolic process"/>
    <property type="evidence" value="ECO:0007669"/>
    <property type="project" value="InterPro"/>
</dbReference>
<dbReference type="GO" id="GO:0004342">
    <property type="term" value="F:glucosamine-6-phosphate deaminase activity"/>
    <property type="evidence" value="ECO:0007669"/>
    <property type="project" value="UniProtKB-UniRule"/>
</dbReference>
<dbReference type="GO" id="GO:0005737">
    <property type="term" value="C:cytoplasm"/>
    <property type="evidence" value="ECO:0007669"/>
    <property type="project" value="TreeGrafter"/>
</dbReference>
<evidence type="ECO:0000256" key="1">
    <source>
        <dbReference type="ARBA" id="ARBA00000644"/>
    </source>
</evidence>
<comment type="function">
    <text evidence="4">Catalyzes the reversible isomerization-deamination of glucosamine 6-phosphate (GlcN6P) to form fructose 6-phosphate (Fru6P) and ammonium ion.</text>
</comment>
<feature type="active site" description="For ring-opening step" evidence="4">
    <location>
        <position position="143"/>
    </location>
</feature>
<dbReference type="GO" id="GO:0006046">
    <property type="term" value="P:N-acetylglucosamine catabolic process"/>
    <property type="evidence" value="ECO:0007669"/>
    <property type="project" value="UniProtKB-UniRule"/>
</dbReference>
<feature type="active site" description="Proton acceptor; for ring-opening step" evidence="4">
    <location>
        <position position="138"/>
    </location>
</feature>
<sequence length="247" mass="27219">MEMIIVEDYEQLSQRASDLIVEQVRMNPESVLGLATGGTPLGIYRELIKANREGEIDFSDVSTLNLDEYIGLAPSHPQSYRQFMKRELFDAINISEARTHIPDGRAENLEEECRRYEALIEAIGPPDLQLLGIGENGHIGFNEPGSDKEGETHIVELTESTRSANARFFASEEEVPSHAITMGIRSILKSQRILLLASGEKKAGAIKRLLQGGEDVNFPASALWSHPHVTLVMDKAAYGMKGETNGG</sequence>
<dbReference type="HAMAP" id="MF_01241">
    <property type="entry name" value="GlcN6P_deamin"/>
    <property type="match status" value="1"/>
</dbReference>
<feature type="active site" description="For ring-opening step" evidence="4">
    <location>
        <position position="136"/>
    </location>
</feature>
<comment type="caution">
    <text evidence="4">Lacks conserved residue(s) required for the propagation of feature annotation.</text>
</comment>
<dbReference type="GO" id="GO:0019262">
    <property type="term" value="P:N-acetylneuraminate catabolic process"/>
    <property type="evidence" value="ECO:0007669"/>
    <property type="project" value="UniProtKB-UniRule"/>
</dbReference>
<dbReference type="EMBL" id="FOSB01000007">
    <property type="protein sequence ID" value="SFK09715.1"/>
    <property type="molecule type" value="Genomic_DNA"/>
</dbReference>
<dbReference type="FunFam" id="3.40.50.1360:FF:000003">
    <property type="entry name" value="Glucosamine-6-phosphate deaminase"/>
    <property type="match status" value="1"/>
</dbReference>
<evidence type="ECO:0000256" key="2">
    <source>
        <dbReference type="ARBA" id="ARBA00022801"/>
    </source>
</evidence>
<accession>A0A1I3WQB8</accession>
<dbReference type="Proteomes" id="UP000183557">
    <property type="component" value="Unassembled WGS sequence"/>
</dbReference>
<dbReference type="SUPFAM" id="SSF100950">
    <property type="entry name" value="NagB/RpiA/CoA transferase-like"/>
    <property type="match status" value="1"/>
</dbReference>
<keyword evidence="2 4" id="KW-0378">Hydrolase</keyword>
<dbReference type="Pfam" id="PF01182">
    <property type="entry name" value="Glucosamine_iso"/>
    <property type="match status" value="1"/>
</dbReference>
<comment type="catalytic activity">
    <reaction evidence="1 4">
        <text>alpha-D-glucosamine 6-phosphate + H2O = beta-D-fructose 6-phosphate + NH4(+)</text>
        <dbReference type="Rhea" id="RHEA:12172"/>
        <dbReference type="ChEBI" id="CHEBI:15377"/>
        <dbReference type="ChEBI" id="CHEBI:28938"/>
        <dbReference type="ChEBI" id="CHEBI:57634"/>
        <dbReference type="ChEBI" id="CHEBI:75989"/>
        <dbReference type="EC" id="3.5.99.6"/>
    </reaction>
</comment>
<organism evidence="6 7">
    <name type="scientific">Halobacillus dabanensis</name>
    <dbReference type="NCBI Taxonomy" id="240302"/>
    <lineage>
        <taxon>Bacteria</taxon>
        <taxon>Bacillati</taxon>
        <taxon>Bacillota</taxon>
        <taxon>Bacilli</taxon>
        <taxon>Bacillales</taxon>
        <taxon>Bacillaceae</taxon>
        <taxon>Halobacillus</taxon>
    </lineage>
</organism>
<dbReference type="GO" id="GO:0006043">
    <property type="term" value="P:glucosamine catabolic process"/>
    <property type="evidence" value="ECO:0007669"/>
    <property type="project" value="TreeGrafter"/>
</dbReference>
<gene>
    <name evidence="4" type="primary">nagB</name>
    <name evidence="6" type="ORF">SAMN04487936_10786</name>
</gene>
<reference evidence="7" key="1">
    <citation type="submission" date="2016-10" db="EMBL/GenBank/DDBJ databases">
        <authorList>
            <person name="Varghese N."/>
            <person name="Submissions S."/>
        </authorList>
    </citation>
    <scope>NUCLEOTIDE SEQUENCE [LARGE SCALE GENOMIC DNA]</scope>
    <source>
        <strain evidence="7">CGMCC 1.3704</strain>
    </source>
</reference>
<proteinExistence type="inferred from homology"/>
<dbReference type="EC" id="3.5.99.6" evidence="4"/>
<protein>
    <recommendedName>
        <fullName evidence="4">Glucosamine-6-phosphate deaminase</fullName>
        <ecNumber evidence="4">3.5.99.6</ecNumber>
    </recommendedName>
    <alternativeName>
        <fullName evidence="4">GlcN6P deaminase</fullName>
        <shortName evidence="4">GNPDA</shortName>
    </alternativeName>
    <alternativeName>
        <fullName evidence="4">Glucosamine-6-phosphate isomerase</fullName>
    </alternativeName>
</protein>
<evidence type="ECO:0000313" key="7">
    <source>
        <dbReference type="Proteomes" id="UP000183557"/>
    </source>
</evidence>
<dbReference type="PANTHER" id="PTHR11280">
    <property type="entry name" value="GLUCOSAMINE-6-PHOSPHATE ISOMERASE"/>
    <property type="match status" value="1"/>
</dbReference>
<dbReference type="InterPro" id="IPR004547">
    <property type="entry name" value="Glucosamine6P_isomerase"/>
</dbReference>
<evidence type="ECO:0000259" key="5">
    <source>
        <dbReference type="Pfam" id="PF01182"/>
    </source>
</evidence>
<comment type="pathway">
    <text evidence="4">Amino-sugar metabolism; N-acetylneuraminate degradation; D-fructose 6-phosphate from N-acetylneuraminate: step 5/5.</text>
</comment>
<evidence type="ECO:0000313" key="6">
    <source>
        <dbReference type="EMBL" id="SFK09715.1"/>
    </source>
</evidence>
<dbReference type="InterPro" id="IPR037171">
    <property type="entry name" value="NagB/RpiA_transferase-like"/>
</dbReference>
<evidence type="ECO:0000256" key="4">
    <source>
        <dbReference type="HAMAP-Rule" id="MF_01241"/>
    </source>
</evidence>
<name>A0A1I3WQB8_HALDA</name>